<feature type="compositionally biased region" description="Basic and acidic residues" evidence="2">
    <location>
        <begin position="322"/>
        <end position="337"/>
    </location>
</feature>
<evidence type="ECO:0000256" key="2">
    <source>
        <dbReference type="SAM" id="MobiDB-lite"/>
    </source>
</evidence>
<dbReference type="PANTHER" id="PTHR10933">
    <property type="entry name" value="IMMUNOGLOBULIN-BINDING PROTEIN 1"/>
    <property type="match status" value="1"/>
</dbReference>
<keyword evidence="1" id="KW-0175">Coiled coil</keyword>
<dbReference type="InterPro" id="IPR038511">
    <property type="entry name" value="TAP42/TAP46-like_sf"/>
</dbReference>
<dbReference type="GO" id="GO:0035303">
    <property type="term" value="P:regulation of dephosphorylation"/>
    <property type="evidence" value="ECO:0007669"/>
    <property type="project" value="TreeGrafter"/>
</dbReference>
<dbReference type="Gene3D" id="1.25.40.540">
    <property type="entry name" value="TAP42-like family"/>
    <property type="match status" value="1"/>
</dbReference>
<keyword evidence="4" id="KW-1185">Reference proteome</keyword>
<dbReference type="EMBL" id="JALJOR010000025">
    <property type="protein sequence ID" value="KAK9803022.1"/>
    <property type="molecule type" value="Genomic_DNA"/>
</dbReference>
<organism evidence="3 4">
    <name type="scientific">[Myrmecia] bisecta</name>
    <dbReference type="NCBI Taxonomy" id="41462"/>
    <lineage>
        <taxon>Eukaryota</taxon>
        <taxon>Viridiplantae</taxon>
        <taxon>Chlorophyta</taxon>
        <taxon>core chlorophytes</taxon>
        <taxon>Trebouxiophyceae</taxon>
        <taxon>Trebouxiales</taxon>
        <taxon>Trebouxiaceae</taxon>
        <taxon>Myrmecia</taxon>
    </lineage>
</organism>
<accession>A0AAW1P3Y4</accession>
<dbReference type="Pfam" id="PF04177">
    <property type="entry name" value="TAP42"/>
    <property type="match status" value="1"/>
</dbReference>
<gene>
    <name evidence="3" type="ORF">WJX72_003617</name>
</gene>
<sequence length="349" mass="39357">MQTSDEEGLQDLPLPALFERGRSAHAKAETLSPAEPDTQQLLQNAVAALRRCDVLVDSLGVFSSNEEVEDISTQDLKYLLVAAFLGDLLAQSNVRDPEQRREALLQAVQSYARFLQRCEQYSLVSEEAKTNLNADGSMTQQDPTTKRLQKIARFKREKALQEQLQEVQMQRMRQRRMAELDEEEDGGAQSGGASSLDEDFERQTWLMQVELAALKATEQIQMLQQEVEMLKHAASIPEDERNRPRPGPPPELMEQLMAAARGLEGPSREQRRQEVFRPSHNLPTVSLAQHAQLEMQAAKAAEDKQRMAQAAAHEVDSDSDEAVFKQRAMDDWKDEHPTGWGNSKLRPTA</sequence>
<dbReference type="GO" id="GO:0005829">
    <property type="term" value="C:cytosol"/>
    <property type="evidence" value="ECO:0007669"/>
    <property type="project" value="TreeGrafter"/>
</dbReference>
<feature type="region of interest" description="Disordered" evidence="2">
    <location>
        <begin position="233"/>
        <end position="349"/>
    </location>
</feature>
<evidence type="ECO:0000256" key="1">
    <source>
        <dbReference type="SAM" id="Coils"/>
    </source>
</evidence>
<dbReference type="PANTHER" id="PTHR10933:SF9">
    <property type="entry name" value="IMMUNOGLOBULIN-BINDING PROTEIN 1"/>
    <property type="match status" value="1"/>
</dbReference>
<feature type="region of interest" description="Disordered" evidence="2">
    <location>
        <begin position="167"/>
        <end position="197"/>
    </location>
</feature>
<dbReference type="AlphaFoldDB" id="A0AAW1P3Y4"/>
<dbReference type="GO" id="GO:0051721">
    <property type="term" value="F:protein phosphatase 2A binding"/>
    <property type="evidence" value="ECO:0007669"/>
    <property type="project" value="TreeGrafter"/>
</dbReference>
<evidence type="ECO:0000313" key="4">
    <source>
        <dbReference type="Proteomes" id="UP001489004"/>
    </source>
</evidence>
<evidence type="ECO:0000313" key="3">
    <source>
        <dbReference type="EMBL" id="KAK9803022.1"/>
    </source>
</evidence>
<dbReference type="Proteomes" id="UP001489004">
    <property type="component" value="Unassembled WGS sequence"/>
</dbReference>
<feature type="compositionally biased region" description="Basic and acidic residues" evidence="2">
    <location>
        <begin position="266"/>
        <end position="277"/>
    </location>
</feature>
<reference evidence="3 4" key="1">
    <citation type="journal article" date="2024" name="Nat. Commun.">
        <title>Phylogenomics reveals the evolutionary origins of lichenization in chlorophyte algae.</title>
        <authorList>
            <person name="Puginier C."/>
            <person name="Libourel C."/>
            <person name="Otte J."/>
            <person name="Skaloud P."/>
            <person name="Haon M."/>
            <person name="Grisel S."/>
            <person name="Petersen M."/>
            <person name="Berrin J.G."/>
            <person name="Delaux P.M."/>
            <person name="Dal Grande F."/>
            <person name="Keller J."/>
        </authorList>
    </citation>
    <scope>NUCLEOTIDE SEQUENCE [LARGE SCALE GENOMIC DNA]</scope>
    <source>
        <strain evidence="3 4">SAG 2043</strain>
    </source>
</reference>
<proteinExistence type="predicted"/>
<feature type="coiled-coil region" evidence="1">
    <location>
        <begin position="206"/>
        <end position="233"/>
    </location>
</feature>
<protein>
    <submittedName>
        <fullName evidence="3">Uncharacterized protein</fullName>
    </submittedName>
</protein>
<comment type="caution">
    <text evidence="3">The sequence shown here is derived from an EMBL/GenBank/DDBJ whole genome shotgun (WGS) entry which is preliminary data.</text>
</comment>
<dbReference type="InterPro" id="IPR007304">
    <property type="entry name" value="TAP46-like"/>
</dbReference>
<dbReference type="GO" id="GO:0009966">
    <property type="term" value="P:regulation of signal transduction"/>
    <property type="evidence" value="ECO:0007669"/>
    <property type="project" value="InterPro"/>
</dbReference>
<name>A0AAW1P3Y4_9CHLO</name>